<reference evidence="4 5" key="1">
    <citation type="journal article" date="2019" name="Int. J. Syst. Evol. Microbiol.">
        <title>The Global Catalogue of Microorganisms (GCM) 10K type strain sequencing project: providing services to taxonomists for standard genome sequencing and annotation.</title>
        <authorList>
            <consortium name="The Broad Institute Genomics Platform"/>
            <consortium name="The Broad Institute Genome Sequencing Center for Infectious Disease"/>
            <person name="Wu L."/>
            <person name="Ma J."/>
        </authorList>
    </citation>
    <scope>NUCLEOTIDE SEQUENCE [LARGE SCALE GENOMIC DNA]</scope>
    <source>
        <strain evidence="4 5">JCM 14969</strain>
    </source>
</reference>
<keyword evidence="1" id="KW-0378">Hydrolase</keyword>
<dbReference type="RefSeq" id="WP_344220711.1">
    <property type="nucleotide sequence ID" value="NZ_BAAAOS010000053.1"/>
</dbReference>
<dbReference type="EMBL" id="BAAAOS010000053">
    <property type="protein sequence ID" value="GAA1603203.1"/>
    <property type="molecule type" value="Genomic_DNA"/>
</dbReference>
<accession>A0ABN2EDV2</accession>
<evidence type="ECO:0000313" key="4">
    <source>
        <dbReference type="EMBL" id="GAA1603203.1"/>
    </source>
</evidence>
<dbReference type="PANTHER" id="PTHR43156">
    <property type="entry name" value="STAGE II SPORULATION PROTEIN E-RELATED"/>
    <property type="match status" value="1"/>
</dbReference>
<dbReference type="SUPFAM" id="SSF81606">
    <property type="entry name" value="PP2C-like"/>
    <property type="match status" value="1"/>
</dbReference>
<evidence type="ECO:0000313" key="5">
    <source>
        <dbReference type="Proteomes" id="UP001500393"/>
    </source>
</evidence>
<dbReference type="SUPFAM" id="SSF55781">
    <property type="entry name" value="GAF domain-like"/>
    <property type="match status" value="1"/>
</dbReference>
<dbReference type="SMART" id="SM00331">
    <property type="entry name" value="PP2C_SIG"/>
    <property type="match status" value="1"/>
</dbReference>
<comment type="caution">
    <text evidence="4">The sequence shown here is derived from an EMBL/GenBank/DDBJ whole genome shotgun (WGS) entry which is preliminary data.</text>
</comment>
<dbReference type="PANTHER" id="PTHR43156:SF2">
    <property type="entry name" value="STAGE II SPORULATION PROTEIN E"/>
    <property type="match status" value="1"/>
</dbReference>
<evidence type="ECO:0000259" key="3">
    <source>
        <dbReference type="SMART" id="SM00331"/>
    </source>
</evidence>
<dbReference type="Proteomes" id="UP001500393">
    <property type="component" value="Unassembled WGS sequence"/>
</dbReference>
<dbReference type="Gene3D" id="3.30.450.40">
    <property type="match status" value="1"/>
</dbReference>
<evidence type="ECO:0000256" key="1">
    <source>
        <dbReference type="ARBA" id="ARBA00022801"/>
    </source>
</evidence>
<proteinExistence type="predicted"/>
<feature type="domain" description="GAF" evidence="2">
    <location>
        <begin position="64"/>
        <end position="219"/>
    </location>
</feature>
<keyword evidence="5" id="KW-1185">Reference proteome</keyword>
<dbReference type="InterPro" id="IPR001932">
    <property type="entry name" value="PPM-type_phosphatase-like_dom"/>
</dbReference>
<feature type="domain" description="PPM-type phosphatase" evidence="3">
    <location>
        <begin position="237"/>
        <end position="456"/>
    </location>
</feature>
<protein>
    <submittedName>
        <fullName evidence="4">PP2C family protein-serine/threonine phosphatase</fullName>
    </submittedName>
</protein>
<dbReference type="Pfam" id="PF07228">
    <property type="entry name" value="SpoIIE"/>
    <property type="match status" value="1"/>
</dbReference>
<dbReference type="InterPro" id="IPR036457">
    <property type="entry name" value="PPM-type-like_dom_sf"/>
</dbReference>
<dbReference type="InterPro" id="IPR029016">
    <property type="entry name" value="GAF-like_dom_sf"/>
</dbReference>
<evidence type="ECO:0000259" key="2">
    <source>
        <dbReference type="SMART" id="SM00065"/>
    </source>
</evidence>
<dbReference type="InterPro" id="IPR052016">
    <property type="entry name" value="Bact_Sigma-Reg"/>
</dbReference>
<name>A0ABN2EDV2_9ACTN</name>
<dbReference type="Pfam" id="PF01590">
    <property type="entry name" value="GAF"/>
    <property type="match status" value="1"/>
</dbReference>
<dbReference type="InterPro" id="IPR003018">
    <property type="entry name" value="GAF"/>
</dbReference>
<sequence length="464" mass="48597">MTSEETQRPYSEAPGGAAAVSGDYQADLGFAWPSMDTGTEPLIEAGPRAEIVEEVGLAMTGSLNLRRCVLQLLTGVQPEIADWAMVVLTNPRTGGLTLLGGEDPSAATKVSRRSVAGQALERILASGRTELLQVTLDDDGADGLATMVPSRTLRDQAAKLRPVDVLGLGLTARGATLGALVMVRGQGRGFTEADVALAEKLAARASLALDSARLYEQRSRVAAALQASLVPGALPVVPGADLAARYRPAIEQLDIGGDFYDVFAAGDEWLAVLGDVCGKGVDAAVLTGRARQSIRTAAHFERQPGALLSAFNTVFASDASDRFITLVCLRLRPADDGRSMDVEIAVAGHSGPVLVRADGRVEQLEIGGTVAGVIPDVDYPTRTVRLEHGDALLLFTDGVEEARGDDGFYGLDRLLRLLSEYAGAGSDAICAAVEQDVVEHLDGRSHDDIALLAISCGGVSGWQS</sequence>
<gene>
    <name evidence="4" type="ORF">GCM10009789_66520</name>
</gene>
<dbReference type="SMART" id="SM00065">
    <property type="entry name" value="GAF"/>
    <property type="match status" value="1"/>
</dbReference>
<organism evidence="4 5">
    <name type="scientific">Kribbella sancticallisti</name>
    <dbReference type="NCBI Taxonomy" id="460087"/>
    <lineage>
        <taxon>Bacteria</taxon>
        <taxon>Bacillati</taxon>
        <taxon>Actinomycetota</taxon>
        <taxon>Actinomycetes</taxon>
        <taxon>Propionibacteriales</taxon>
        <taxon>Kribbellaceae</taxon>
        <taxon>Kribbella</taxon>
    </lineage>
</organism>
<dbReference type="Gene3D" id="3.60.40.10">
    <property type="entry name" value="PPM-type phosphatase domain"/>
    <property type="match status" value="1"/>
</dbReference>